<evidence type="ECO:0000313" key="1">
    <source>
        <dbReference type="EMBL" id="KIL41850.1"/>
    </source>
</evidence>
<dbReference type="EMBL" id="JXAK01000005">
    <property type="protein sequence ID" value="KIL41850.1"/>
    <property type="molecule type" value="Genomic_DNA"/>
</dbReference>
<proteinExistence type="predicted"/>
<evidence type="ECO:0000313" key="2">
    <source>
        <dbReference type="Proteomes" id="UP000031967"/>
    </source>
</evidence>
<reference evidence="1 2" key="1">
    <citation type="submission" date="2014-12" db="EMBL/GenBank/DDBJ databases">
        <title>Draft genome sequence of Paenibacillus kamchatkensis strain B-2647.</title>
        <authorList>
            <person name="Karlyshev A.V."/>
            <person name="Kudryashova E.B."/>
        </authorList>
    </citation>
    <scope>NUCLEOTIDE SEQUENCE [LARGE SCALE GENOMIC DNA]</scope>
    <source>
        <strain evidence="1 2">VKM B-2647</strain>
    </source>
</reference>
<organism evidence="1 2">
    <name type="scientific">Gordoniibacillus kamchatkensis</name>
    <dbReference type="NCBI Taxonomy" id="1590651"/>
    <lineage>
        <taxon>Bacteria</taxon>
        <taxon>Bacillati</taxon>
        <taxon>Bacillota</taxon>
        <taxon>Bacilli</taxon>
        <taxon>Bacillales</taxon>
        <taxon>Paenibacillaceae</taxon>
        <taxon>Gordoniibacillus</taxon>
    </lineage>
</organism>
<keyword evidence="2" id="KW-1185">Reference proteome</keyword>
<name>A0ABR5ALC2_9BACL</name>
<sequence>MYIRLMVLKHKYNLGYESLVKVVGDSITRQLLFWIAIDEPMPDPSKLMLQLPEKQLLQQPGPCTLENAAVIALDTIAEALLRDHPD</sequence>
<comment type="caution">
    <text evidence="1">The sequence shown here is derived from an EMBL/GenBank/DDBJ whole genome shotgun (WGS) entry which is preliminary data.</text>
</comment>
<protein>
    <submittedName>
        <fullName evidence="1">Uncharacterized protein</fullName>
    </submittedName>
</protein>
<dbReference type="Proteomes" id="UP000031967">
    <property type="component" value="Unassembled WGS sequence"/>
</dbReference>
<accession>A0ABR5ALC2</accession>
<gene>
    <name evidence="1" type="ORF">SD70_04340</name>
</gene>